<dbReference type="PROSITE" id="PS51330">
    <property type="entry name" value="DHFR_2"/>
    <property type="match status" value="1"/>
</dbReference>
<dbReference type="PANTHER" id="PTHR48069:SF3">
    <property type="entry name" value="DIHYDROFOLATE REDUCTASE"/>
    <property type="match status" value="1"/>
</dbReference>
<protein>
    <recommendedName>
        <fullName evidence="3">Dihydrofolate reductase</fullName>
        <ecNumber evidence="2">1.5.1.3</ecNumber>
    </recommendedName>
</protein>
<dbReference type="EMBL" id="SBIQ01000444">
    <property type="protein sequence ID" value="KAF7677260.1"/>
    <property type="molecule type" value="Genomic_DNA"/>
</dbReference>
<dbReference type="Pfam" id="PF00186">
    <property type="entry name" value="DHFR_1"/>
    <property type="match status" value="1"/>
</dbReference>
<reference evidence="8 9" key="1">
    <citation type="submission" date="2019-01" db="EMBL/GenBank/DDBJ databases">
        <title>Genomes sequencing and comparative genomics of infectious freshwater microsporidia, Cucumispora dikerogammari and Thelohania contejeani.</title>
        <authorList>
            <person name="Cormier A."/>
            <person name="Giraud I."/>
            <person name="Wattier R."/>
            <person name="Teixeira M."/>
            <person name="Grandjean F."/>
            <person name="Rigaud T."/>
            <person name="Cordaux R."/>
        </authorList>
    </citation>
    <scope>NUCLEOTIDE SEQUENCE [LARGE SCALE GENOMIC DNA]</scope>
    <source>
        <strain evidence="8">T1</strain>
        <tissue evidence="8">Spores</tissue>
    </source>
</reference>
<keyword evidence="9" id="KW-1185">Reference proteome</keyword>
<comment type="pathway">
    <text evidence="1">Cofactor biosynthesis; tetrahydrofolate biosynthesis; 5,6,7,8-tetrahydrofolate from 7,8-dihydrofolate: step 1/1.</text>
</comment>
<evidence type="ECO:0000256" key="4">
    <source>
        <dbReference type="ARBA" id="ARBA00022563"/>
    </source>
</evidence>
<name>A0ABQ7HVD8_9MICR</name>
<dbReference type="CDD" id="cd00209">
    <property type="entry name" value="DHFR"/>
    <property type="match status" value="1"/>
</dbReference>
<gene>
    <name evidence="8" type="primary">folA_1</name>
    <name evidence="8" type="ORF">TCON_2653</name>
</gene>
<evidence type="ECO:0000256" key="5">
    <source>
        <dbReference type="ARBA" id="ARBA00022857"/>
    </source>
</evidence>
<dbReference type="InterPro" id="IPR001796">
    <property type="entry name" value="DHFR_dom"/>
</dbReference>
<keyword evidence="5" id="KW-0521">NADP</keyword>
<dbReference type="EC" id="1.5.1.3" evidence="2"/>
<dbReference type="InterPro" id="IPR012259">
    <property type="entry name" value="DHFR"/>
</dbReference>
<dbReference type="Gene3D" id="3.40.430.10">
    <property type="entry name" value="Dihydrofolate Reductase, subunit A"/>
    <property type="match status" value="1"/>
</dbReference>
<feature type="domain" description="DHFR" evidence="7">
    <location>
        <begin position="12"/>
        <end position="193"/>
    </location>
</feature>
<evidence type="ECO:0000256" key="1">
    <source>
        <dbReference type="ARBA" id="ARBA00004903"/>
    </source>
</evidence>
<dbReference type="InterPro" id="IPR024072">
    <property type="entry name" value="DHFR-like_dom_sf"/>
</dbReference>
<evidence type="ECO:0000313" key="9">
    <source>
        <dbReference type="Proteomes" id="UP001516464"/>
    </source>
</evidence>
<keyword evidence="4" id="KW-0554">One-carbon metabolism</keyword>
<evidence type="ECO:0000256" key="2">
    <source>
        <dbReference type="ARBA" id="ARBA00012856"/>
    </source>
</evidence>
<proteinExistence type="predicted"/>
<organism evidence="8 9">
    <name type="scientific">Astathelohania contejeani</name>
    <dbReference type="NCBI Taxonomy" id="164912"/>
    <lineage>
        <taxon>Eukaryota</taxon>
        <taxon>Fungi</taxon>
        <taxon>Fungi incertae sedis</taxon>
        <taxon>Microsporidia</taxon>
        <taxon>Astathelohaniidae</taxon>
        <taxon>Astathelohania</taxon>
    </lineage>
</organism>
<evidence type="ECO:0000259" key="7">
    <source>
        <dbReference type="PROSITE" id="PS51330"/>
    </source>
</evidence>
<dbReference type="SUPFAM" id="SSF53597">
    <property type="entry name" value="Dihydrofolate reductase-like"/>
    <property type="match status" value="1"/>
</dbReference>
<accession>A0ABQ7HVD8</accession>
<comment type="caution">
    <text evidence="8">The sequence shown here is derived from an EMBL/GenBank/DDBJ whole genome shotgun (WGS) entry which is preliminary data.</text>
</comment>
<evidence type="ECO:0000256" key="3">
    <source>
        <dbReference type="ARBA" id="ARBA00018886"/>
    </source>
</evidence>
<dbReference type="PRINTS" id="PR00070">
    <property type="entry name" value="DHFR"/>
</dbReference>
<evidence type="ECO:0000256" key="6">
    <source>
        <dbReference type="ARBA" id="ARBA00023002"/>
    </source>
</evidence>
<keyword evidence="6" id="KW-0560">Oxidoreductase</keyword>
<evidence type="ECO:0000313" key="8">
    <source>
        <dbReference type="EMBL" id="KAF7677260.1"/>
    </source>
</evidence>
<dbReference type="PANTHER" id="PTHR48069">
    <property type="entry name" value="DIHYDROFOLATE REDUCTASE"/>
    <property type="match status" value="1"/>
</dbReference>
<sequence>MIPEQLKFSKKRLNIILAYTKNKRFMGYKNDLPWKRLLQADMNYIKLLTTMQGKVAILMGKNTFKSIPKPFTNRLNIVLSRSELFENDNVITFSELDDAIKYCKDNGYYCVIFGGSKIYGETFKYPHRLYSTIIEDKDFEGDTVMPCCDTPVNNISDIVDGFLTANDIKKTWVCENNEFTENGIKFTFNIGDKF</sequence>
<dbReference type="Proteomes" id="UP001516464">
    <property type="component" value="Unassembled WGS sequence"/>
</dbReference>